<keyword evidence="4 7" id="KW-0067">ATP-binding</keyword>
<dbReference type="InterPro" id="IPR027417">
    <property type="entry name" value="P-loop_NTPase"/>
</dbReference>
<comment type="miscellaneous">
    <text evidence="7">The a and c carboxylates of cobyrinate are activated for nucleophilic attack via formation of a phosphorylated intermediate by ATP. CbiA catalyzes first the amidation of the c-carboxylate, and then that of the a-carboxylate.</text>
</comment>
<dbReference type="PROSITE" id="PS51274">
    <property type="entry name" value="GATASE_COBBQ"/>
    <property type="match status" value="1"/>
</dbReference>
<keyword evidence="7" id="KW-0169">Cobalamin biosynthesis</keyword>
<accession>A0A8J8MHZ6</accession>
<evidence type="ECO:0000256" key="4">
    <source>
        <dbReference type="ARBA" id="ARBA00022840"/>
    </source>
</evidence>
<organism evidence="10 11">
    <name type="scientific">Vallitalea pronyensis</name>
    <dbReference type="NCBI Taxonomy" id="1348613"/>
    <lineage>
        <taxon>Bacteria</taxon>
        <taxon>Bacillati</taxon>
        <taxon>Bacillota</taxon>
        <taxon>Clostridia</taxon>
        <taxon>Lachnospirales</taxon>
        <taxon>Vallitaleaceae</taxon>
        <taxon>Vallitalea</taxon>
    </lineage>
</organism>
<dbReference type="InterPro" id="IPR011698">
    <property type="entry name" value="GATase_3"/>
</dbReference>
<evidence type="ECO:0000259" key="9">
    <source>
        <dbReference type="Pfam" id="PF07685"/>
    </source>
</evidence>
<dbReference type="Gene3D" id="3.40.50.300">
    <property type="entry name" value="P-loop containing nucleotide triphosphate hydrolases"/>
    <property type="match status" value="2"/>
</dbReference>
<dbReference type="SUPFAM" id="SSF52540">
    <property type="entry name" value="P-loop containing nucleoside triphosphate hydrolases"/>
    <property type="match status" value="1"/>
</dbReference>
<dbReference type="CDD" id="cd05388">
    <property type="entry name" value="CobB_N"/>
    <property type="match status" value="1"/>
</dbReference>
<dbReference type="HAMAP" id="MF_00027">
    <property type="entry name" value="CobB_CbiA"/>
    <property type="match status" value="1"/>
</dbReference>
<comment type="domain">
    <text evidence="7">Comprises of two domains. The C-terminal domain contains the binding site for glutamine and catalyzes the hydrolysis of this substrate to glutamate and ammonia. The N-terminal domain is anticipated to bind ATP and cobyrinate and catalyzes the ultimate synthesis of the diamide product. The ammonia produced via the glutaminase domain is probably translocated to the adjacent domain via a molecular tunnel, where it reacts with an activated intermediate.</text>
</comment>
<keyword evidence="2 7" id="KW-0436">Ligase</keyword>
<evidence type="ECO:0000259" key="8">
    <source>
        <dbReference type="Pfam" id="PF01656"/>
    </source>
</evidence>
<evidence type="ECO:0000313" key="11">
    <source>
        <dbReference type="Proteomes" id="UP000683246"/>
    </source>
</evidence>
<keyword evidence="6 7" id="KW-0315">Glutamine amidotransferase</keyword>
<keyword evidence="5 7" id="KW-0460">Magnesium</keyword>
<comment type="pathway">
    <text evidence="7">Cofactor biosynthesis; adenosylcobalamin biosynthesis; cob(II)yrinate a,c-diamide from sirohydrochlorin (anaerobic route): step 10/10.</text>
</comment>
<dbReference type="GO" id="GO:0042242">
    <property type="term" value="F:cobyrinic acid a,c-diamide synthase activity"/>
    <property type="evidence" value="ECO:0007669"/>
    <property type="project" value="UniProtKB-UniRule"/>
</dbReference>
<comment type="cofactor">
    <cofactor evidence="1 7">
        <name>Mg(2+)</name>
        <dbReference type="ChEBI" id="CHEBI:18420"/>
    </cofactor>
</comment>
<dbReference type="InterPro" id="IPR002586">
    <property type="entry name" value="CobQ/CobB/MinD/ParA_Nub-bd_dom"/>
</dbReference>
<dbReference type="Pfam" id="PF01656">
    <property type="entry name" value="CbiA"/>
    <property type="match status" value="1"/>
</dbReference>
<evidence type="ECO:0000256" key="6">
    <source>
        <dbReference type="ARBA" id="ARBA00022962"/>
    </source>
</evidence>
<evidence type="ECO:0000256" key="1">
    <source>
        <dbReference type="ARBA" id="ARBA00001946"/>
    </source>
</evidence>
<dbReference type="CDD" id="cd03130">
    <property type="entry name" value="GATase1_CobB"/>
    <property type="match status" value="1"/>
</dbReference>
<dbReference type="NCBIfam" id="NF002204">
    <property type="entry name" value="PRK01077.1"/>
    <property type="match status" value="1"/>
</dbReference>
<sequence>MKKIMIAGTKSGVGKTTLTMGILAALAKRMHVQPYKVGPDYIDPAFHTQITGRFCRNLDSYILEEEVIKYLFQQSSNNADIAVIEGVMGLFDGKEVGSDVGTSASIAKLLKTPVILVVDGSKVASSIAATVKGFAAFDKDVTIAGVILNNVGSAAHYELLRDAIMYHTDVIPCGYLIKNADVSLPERHLGLVPHLEMSGLDKVYHQLATAIEATIDLDKILEIGTMAEACVTRYEPPVYEGSNVRVAIAKDKAFHFYYQDSLDYLRDKLNVELVPFSPLEDKQLPEGIHGLILGGGFPEMFAEDLSKNIPMLEAIYHALDKGLPYVAECGGLMYLCDELVDLEGTQHNMVGWLKGYTTMEKRLQRFGYGKLTLKDSCIYGQAGDHIRIHEFHRSKAYIGEPQVYAVEKSRLGQTIRQWTCGYAKKNGVAAYAHLHYYSNLNFAKHFIETCRQYKEGGYSHGIH</sequence>
<gene>
    <name evidence="7" type="primary">cbiA</name>
    <name evidence="10" type="ORF">HZI73_05535</name>
</gene>
<dbReference type="AlphaFoldDB" id="A0A8J8MHZ6"/>
<dbReference type="SUPFAM" id="SSF52317">
    <property type="entry name" value="Class I glutamine amidotransferase-like"/>
    <property type="match status" value="1"/>
</dbReference>
<feature type="domain" description="CobQ/CobB/MinD/ParA nucleotide binding" evidence="8">
    <location>
        <begin position="4"/>
        <end position="169"/>
    </location>
</feature>
<reference evidence="10" key="1">
    <citation type="submission" date="2020-07" db="EMBL/GenBank/DDBJ databases">
        <title>Vallitalea pronyensis genome.</title>
        <authorList>
            <person name="Postec A."/>
        </authorList>
    </citation>
    <scope>NUCLEOTIDE SEQUENCE</scope>
    <source>
        <strain evidence="10">FatNI3</strain>
    </source>
</reference>
<dbReference type="InterPro" id="IPR004484">
    <property type="entry name" value="CbiA/CobB_synth"/>
</dbReference>
<evidence type="ECO:0000256" key="5">
    <source>
        <dbReference type="ARBA" id="ARBA00022842"/>
    </source>
</evidence>
<dbReference type="PANTHER" id="PTHR43873">
    <property type="entry name" value="COBYRINATE A,C-DIAMIDE SYNTHASE"/>
    <property type="match status" value="1"/>
</dbReference>
<dbReference type="EMBL" id="CP058649">
    <property type="protein sequence ID" value="QUI21787.1"/>
    <property type="molecule type" value="Genomic_DNA"/>
</dbReference>
<evidence type="ECO:0000256" key="3">
    <source>
        <dbReference type="ARBA" id="ARBA00022741"/>
    </source>
</evidence>
<protein>
    <recommendedName>
        <fullName evidence="7">Cobyrinate a,c-diamide synthase</fullName>
        <ecNumber evidence="7">6.3.5.11</ecNumber>
    </recommendedName>
    <alternativeName>
        <fullName evidence="7">Cobyrinic acid a,c-diamide synthetase</fullName>
    </alternativeName>
</protein>
<keyword evidence="11" id="KW-1185">Reference proteome</keyword>
<dbReference type="Gene3D" id="3.40.50.880">
    <property type="match status" value="1"/>
</dbReference>
<name>A0A8J8MHZ6_9FIRM</name>
<dbReference type="PANTHER" id="PTHR43873:SF1">
    <property type="entry name" value="COBYRINATE A,C-DIAMIDE SYNTHASE"/>
    <property type="match status" value="1"/>
</dbReference>
<evidence type="ECO:0000256" key="2">
    <source>
        <dbReference type="ARBA" id="ARBA00022598"/>
    </source>
</evidence>
<comment type="similarity">
    <text evidence="7">Belongs to the CobB/CbiA family.</text>
</comment>
<dbReference type="InterPro" id="IPR029062">
    <property type="entry name" value="Class_I_gatase-like"/>
</dbReference>
<dbReference type="Pfam" id="PF07685">
    <property type="entry name" value="GATase_3"/>
    <property type="match status" value="1"/>
</dbReference>
<dbReference type="GO" id="GO:0005524">
    <property type="term" value="F:ATP binding"/>
    <property type="evidence" value="ECO:0007669"/>
    <property type="project" value="UniProtKB-UniRule"/>
</dbReference>
<evidence type="ECO:0000256" key="7">
    <source>
        <dbReference type="HAMAP-Rule" id="MF_00027"/>
    </source>
</evidence>
<evidence type="ECO:0000313" key="10">
    <source>
        <dbReference type="EMBL" id="QUI21787.1"/>
    </source>
</evidence>
<comment type="function">
    <text evidence="7">Catalyzes the ATP-dependent amidation of the two carboxylate groups at positions a and c of cobyrinate, using either L-glutamine or ammonia as the nitrogen source.</text>
</comment>
<dbReference type="KEGG" id="vpy:HZI73_05535"/>
<feature type="domain" description="CobB/CobQ-like glutamine amidotransferase" evidence="9">
    <location>
        <begin position="245"/>
        <end position="437"/>
    </location>
</feature>
<keyword evidence="3 7" id="KW-0547">Nucleotide-binding</keyword>
<feature type="active site" description="Nucleophile" evidence="7">
    <location>
        <position position="329"/>
    </location>
</feature>
<comment type="catalytic activity">
    <reaction evidence="7">
        <text>cob(II)yrinate + 2 L-glutamine + 2 ATP + 2 H2O = cob(II)yrinate a,c diamide + 2 L-glutamate + 2 ADP + 2 phosphate + 2 H(+)</text>
        <dbReference type="Rhea" id="RHEA:26289"/>
        <dbReference type="ChEBI" id="CHEBI:15377"/>
        <dbReference type="ChEBI" id="CHEBI:15378"/>
        <dbReference type="ChEBI" id="CHEBI:29985"/>
        <dbReference type="ChEBI" id="CHEBI:30616"/>
        <dbReference type="ChEBI" id="CHEBI:43474"/>
        <dbReference type="ChEBI" id="CHEBI:58359"/>
        <dbReference type="ChEBI" id="CHEBI:58537"/>
        <dbReference type="ChEBI" id="CHEBI:58894"/>
        <dbReference type="ChEBI" id="CHEBI:456216"/>
        <dbReference type="EC" id="6.3.5.11"/>
    </reaction>
</comment>
<dbReference type="NCBIfam" id="TIGR00379">
    <property type="entry name" value="cobB"/>
    <property type="match status" value="1"/>
</dbReference>
<dbReference type="Proteomes" id="UP000683246">
    <property type="component" value="Chromosome"/>
</dbReference>
<proteinExistence type="inferred from homology"/>
<feature type="site" description="Increases nucleophilicity of active site Cys" evidence="7">
    <location>
        <position position="433"/>
    </location>
</feature>
<dbReference type="UniPathway" id="UPA00148">
    <property type="reaction ID" value="UER00231"/>
</dbReference>
<dbReference type="RefSeq" id="WP_212697258.1">
    <property type="nucleotide sequence ID" value="NZ_CP058649.1"/>
</dbReference>
<dbReference type="GO" id="GO:0009236">
    <property type="term" value="P:cobalamin biosynthetic process"/>
    <property type="evidence" value="ECO:0007669"/>
    <property type="project" value="UniProtKB-UniRule"/>
</dbReference>
<dbReference type="EC" id="6.3.5.11" evidence="7"/>